<feature type="region of interest" description="Disordered" evidence="6">
    <location>
        <begin position="868"/>
        <end position="892"/>
    </location>
</feature>
<sequence length="1869" mass="211957">MMNLNHSRLIVLTSRFNHFTNSQPLCSFLRSILERNPCCGLLLVQHNSPAFQEKSASKFSVQSSALSMSNHHPSRMAVDAALGGSSLTFAYAVLKDLWVYMKHRRKHVKDLLDNLKYLGDEAGILYARWHDNEEDIDRRAASIQRSRQHEAWKKVVSQLLDDYSKIIAKYRKMTGATGNQRRQEAEGSNKADVDESSTNAPIHELPDISHLGKHKLWTRKFFKLARLDKDVMKLRDKFASARKDIPLANLTRPVKPKAAIRMEDAKDLDVAPSHQNKLDELLRELLPCGVEAEAEPEAEAEAEAKAKLKRIAICGEAQVGKTNIMKNLNNWFDSCPPSAKLDYVIWVTVPTNLHEKEDVIKTIQESILRRLELTEQISAIDKNKDTICTELREKSYLLLFEGFSSSIQLGKIGVSEEHKHVIVVIETTYPVLLRSFGFDQKIKVEKLPHNDSRKLFDKIMEDEKLSKECYDLVGLIPKELSGLPGVISFIAMLLKSKMDAEFWGTIKDKLTADVGESEDLGLGGLFKAFEIAYEGLKEDRCKSCLLYAALFPKEFTIPINVLVECWKAKDFLCCPIPTFLKARGDGIYVLHKLTELSLLENCSEQYVKMPILFRRFAIRTSFPGEEVGTSYVRSGPEIDGNLTDEEWEKARRVSLIGSRLEKLPVSPICEGISTLFLQHNPNLRIIGETFFTSMKKLRVLDLHSTGIQLLPPSISSLTALRSLYLNNCDGLTKLPPKIVKLTKLEVLDIRDTSIHFLPKEVSSLVGLRCLRFSFAPPKPRLWERIVRCPNYSTTGRRVIFPPGAADQLSKLEEMTIVLVNGSSDCIVDQIEAEVLEFKNKNNQFKLILHKPSQSLDQRNLVQLRGEGTTLPNQSVPASHVHDPTTGNQSPRSDNEIFVPINEDNQHWYCIQVDFVKKKVYILDSLPNSTKQRGVMVRKLVQVLDTVLQHKFGDKYKFQASSFEFDESPNIPKQSNRMAVDAALGGSSLTFAYAVLKDLWVYMKHRRKHVKDLLDNLKYLGDEAGILYARWHDNEEDIDRRAASIQRSRQHEAWKKVVSRLLDDYSKIIAKYRKMTGATGNQRRQEAEGSNKADVDESSTNAPIHELPDISHLGKHKLWTRKFFKLARLDKDVMKLRDKFASARKDIPLANLTRPVKPKAAIRMEDAKDLDVAPSHQNKLDELLRELLPCGVEAEAEPEAEAEAEAKAKLKRIAICGEAQVGKTNIMKNLNNWFDSCPPSAKLDYVIWVTVPTNLHEKEDVIKTIQESILRRLELTEQISAIDKNKDTICTELREKSYLLLFEGFSSSIQLGKIGVSEEHKHVIVVIETTYPVLLRSFGFDQKIKVEKLPHNDSRKLFDKIMEDEKLSKECYDLVGLIPKELSGLPGVISFIAMLLKSKIDAEFWGTIKDKLTADVGESEDLGLGGLFKAFEIAYEGLKEDRCKSCLLYAALFPKEFTIPINVLVECWKAKDFLCCPIPTFLKARGDGIYVLHKLTELSLLENCSEQYVKMPILFRRFAIRTSFPGEEVGTSYVRSGPEIDGNLTDEEWEKARRVSLIGSRLEKLPVSPICEGISTLFLQHNPNLRIIGETFFTSMKKLRVLDLHSTGIQLLPPSISSLTALRSLYLNNCDGLTKLPPKIVKLTKLEVLDIRDTSIHFLPKEVSSLVGLRCLRFSFAPPKPRLWERIVRCPNYSTTGRRVIFPPGAADQLSKLEEMTIVLVNGSSDCIVDQIEAEVLEFKNKNNQFKLILHKPSQSLDQRNLVQLRGEGTTLPNQSVPASHVHDPTTGNQSPRSDNEQKQRISAHAIQLENDKLVGQERMLGEEYLLQQFPNDKARILDYIFNEKYNQRIPIVHIGQEFASRSHLACLKP</sequence>
<dbReference type="GeneID" id="140037709"/>
<keyword evidence="2" id="KW-0433">Leucine-rich repeat</keyword>
<dbReference type="InterPro" id="IPR055414">
    <property type="entry name" value="LRR_R13L4/SHOC2-like"/>
</dbReference>
<feature type="domain" description="Disease resistance R13L4/SHOC-2-like LRR" evidence="9">
    <location>
        <begin position="692"/>
        <end position="773"/>
    </location>
</feature>
<dbReference type="SUPFAM" id="SSF52540">
    <property type="entry name" value="P-loop containing nucleoside triphosphate hydrolases"/>
    <property type="match status" value="2"/>
</dbReference>
<feature type="region of interest" description="Disordered" evidence="6">
    <location>
        <begin position="1769"/>
        <end position="1800"/>
    </location>
</feature>
<dbReference type="InterPro" id="IPR027417">
    <property type="entry name" value="P-loop_NTPase"/>
</dbReference>
<dbReference type="InterPro" id="IPR032675">
    <property type="entry name" value="LRR_dom_sf"/>
</dbReference>
<evidence type="ECO:0000256" key="1">
    <source>
        <dbReference type="ARBA" id="ARBA00005234"/>
    </source>
</evidence>
<evidence type="ECO:0000256" key="2">
    <source>
        <dbReference type="ARBA" id="ARBA00022614"/>
    </source>
</evidence>
<feature type="domain" description="Ubiquitin-like protease family profile" evidence="8">
    <location>
        <begin position="896"/>
        <end position="975"/>
    </location>
</feature>
<feature type="region of interest" description="Disordered" evidence="6">
    <location>
        <begin position="175"/>
        <end position="205"/>
    </location>
</feature>
<comment type="similarity">
    <text evidence="1">Belongs to the peptidase C48 family.</text>
</comment>
<evidence type="ECO:0000256" key="3">
    <source>
        <dbReference type="ARBA" id="ARBA00022670"/>
    </source>
</evidence>
<keyword evidence="3" id="KW-0645">Protease</keyword>
<evidence type="ECO:0000256" key="5">
    <source>
        <dbReference type="ARBA" id="ARBA00022801"/>
    </source>
</evidence>
<dbReference type="RefSeq" id="XP_071938778.1">
    <property type="nucleotide sequence ID" value="XM_072082677.1"/>
</dbReference>
<feature type="domain" description="Disease resistance R13L4/SHOC-2-like LRR" evidence="9">
    <location>
        <begin position="1593"/>
        <end position="1674"/>
    </location>
</feature>
<evidence type="ECO:0000313" key="10">
    <source>
        <dbReference type="Proteomes" id="UP001652660"/>
    </source>
</evidence>
<organism evidence="10 12">
    <name type="scientific">Coffea arabica</name>
    <name type="common">Arabian coffee</name>
    <dbReference type="NCBI Taxonomy" id="13443"/>
    <lineage>
        <taxon>Eukaryota</taxon>
        <taxon>Viridiplantae</taxon>
        <taxon>Streptophyta</taxon>
        <taxon>Embryophyta</taxon>
        <taxon>Tracheophyta</taxon>
        <taxon>Spermatophyta</taxon>
        <taxon>Magnoliopsida</taxon>
        <taxon>eudicotyledons</taxon>
        <taxon>Gunneridae</taxon>
        <taxon>Pentapetalae</taxon>
        <taxon>asterids</taxon>
        <taxon>lamiids</taxon>
        <taxon>Gentianales</taxon>
        <taxon>Rubiaceae</taxon>
        <taxon>Ixoroideae</taxon>
        <taxon>Gardenieae complex</taxon>
        <taxon>Bertiereae - Coffeeae clade</taxon>
        <taxon>Coffeeae</taxon>
        <taxon>Coffea</taxon>
    </lineage>
</organism>
<dbReference type="PANTHER" id="PTHR23155">
    <property type="entry name" value="DISEASE RESISTANCE PROTEIN RP"/>
    <property type="match status" value="1"/>
</dbReference>
<feature type="compositionally biased region" description="Basic and acidic residues" evidence="6">
    <location>
        <begin position="181"/>
        <end position="193"/>
    </location>
</feature>
<feature type="domain" description="NB-ARC" evidence="7">
    <location>
        <begin position="307"/>
        <end position="463"/>
    </location>
</feature>
<dbReference type="InterPro" id="IPR003653">
    <property type="entry name" value="Peptidase_C48_C"/>
</dbReference>
<dbReference type="InterPro" id="IPR044974">
    <property type="entry name" value="Disease_R_plants"/>
</dbReference>
<dbReference type="SUPFAM" id="SSF52058">
    <property type="entry name" value="L domain-like"/>
    <property type="match status" value="2"/>
</dbReference>
<evidence type="ECO:0000256" key="6">
    <source>
        <dbReference type="SAM" id="MobiDB-lite"/>
    </source>
</evidence>
<dbReference type="InterPro" id="IPR002182">
    <property type="entry name" value="NB-ARC"/>
</dbReference>
<evidence type="ECO:0000259" key="7">
    <source>
        <dbReference type="Pfam" id="PF00931"/>
    </source>
</evidence>
<protein>
    <submittedName>
        <fullName evidence="11 12">Uncharacterized protein isoform X1</fullName>
    </submittedName>
</protein>
<feature type="region of interest" description="Disordered" evidence="6">
    <location>
        <begin position="1076"/>
        <end position="1106"/>
    </location>
</feature>
<dbReference type="Proteomes" id="UP001652660">
    <property type="component" value="Chromosome 3c"/>
</dbReference>
<feature type="compositionally biased region" description="Basic and acidic residues" evidence="6">
    <location>
        <begin position="1082"/>
        <end position="1094"/>
    </location>
</feature>
<reference evidence="11 12" key="1">
    <citation type="submission" date="2025-05" db="UniProtKB">
        <authorList>
            <consortium name="RefSeq"/>
        </authorList>
    </citation>
    <scope>IDENTIFICATION</scope>
    <source>
        <tissue evidence="11 12">Leaves</tissue>
    </source>
</reference>
<dbReference type="Gene3D" id="3.40.395.10">
    <property type="entry name" value="Adenoviral Proteinase, Chain A"/>
    <property type="match status" value="1"/>
</dbReference>
<dbReference type="InterPro" id="IPR003591">
    <property type="entry name" value="Leu-rich_rpt_typical-subtyp"/>
</dbReference>
<dbReference type="Gene3D" id="3.80.10.10">
    <property type="entry name" value="Ribonuclease Inhibitor"/>
    <property type="match status" value="2"/>
</dbReference>
<dbReference type="Pfam" id="PF00931">
    <property type="entry name" value="NB-ARC"/>
    <property type="match status" value="2"/>
</dbReference>
<keyword evidence="4" id="KW-0677">Repeat</keyword>
<evidence type="ECO:0000259" key="8">
    <source>
        <dbReference type="Pfam" id="PF02902"/>
    </source>
</evidence>
<gene>
    <name evidence="11 12" type="primary">LOC140037709</name>
</gene>
<evidence type="ECO:0000313" key="11">
    <source>
        <dbReference type="RefSeq" id="XP_071938777.1"/>
    </source>
</evidence>
<evidence type="ECO:0000313" key="12">
    <source>
        <dbReference type="RefSeq" id="XP_071938778.1"/>
    </source>
</evidence>
<feature type="domain" description="NB-ARC" evidence="7">
    <location>
        <begin position="1208"/>
        <end position="1364"/>
    </location>
</feature>
<evidence type="ECO:0000256" key="4">
    <source>
        <dbReference type="ARBA" id="ARBA00022737"/>
    </source>
</evidence>
<dbReference type="SUPFAM" id="SSF54001">
    <property type="entry name" value="Cysteine proteinases"/>
    <property type="match status" value="1"/>
</dbReference>
<keyword evidence="5" id="KW-0378">Hydrolase</keyword>
<dbReference type="InterPro" id="IPR038765">
    <property type="entry name" value="Papain-like_cys_pep_sf"/>
</dbReference>
<dbReference type="Gene3D" id="3.40.50.300">
    <property type="entry name" value="P-loop containing nucleotide triphosphate hydrolases"/>
    <property type="match status" value="2"/>
</dbReference>
<keyword evidence="10" id="KW-1185">Reference proteome</keyword>
<proteinExistence type="inferred from homology"/>
<dbReference type="Pfam" id="PF02902">
    <property type="entry name" value="Peptidase_C48"/>
    <property type="match status" value="1"/>
</dbReference>
<dbReference type="RefSeq" id="XP_071938777.1">
    <property type="nucleotide sequence ID" value="XM_072082676.1"/>
</dbReference>
<name>A0ABM4X411_COFAR</name>
<evidence type="ECO:0000259" key="9">
    <source>
        <dbReference type="Pfam" id="PF23598"/>
    </source>
</evidence>
<accession>A0ABM4X411</accession>
<dbReference type="PANTHER" id="PTHR23155:SF1207">
    <property type="entry name" value="AAA+ ATPASE DOMAIN-CONTAINING PROTEIN"/>
    <property type="match status" value="1"/>
</dbReference>
<dbReference type="Pfam" id="PF23598">
    <property type="entry name" value="LRR_14"/>
    <property type="match status" value="2"/>
</dbReference>
<dbReference type="SMART" id="SM00369">
    <property type="entry name" value="LRR_TYP"/>
    <property type="match status" value="4"/>
</dbReference>